<dbReference type="EMBL" id="LT969429">
    <property type="protein sequence ID" value="SOV12421.1"/>
    <property type="molecule type" value="Genomic_DNA"/>
</dbReference>
<dbReference type="SMART" id="SM01099">
    <property type="entry name" value="CPW_WPC"/>
    <property type="match status" value="1"/>
</dbReference>
<keyword evidence="5" id="KW-1185">Reference proteome</keyword>
<feature type="transmembrane region" description="Helical" evidence="1">
    <location>
        <begin position="181"/>
        <end position="200"/>
    </location>
</feature>
<evidence type="ECO:0000313" key="5">
    <source>
        <dbReference type="Proteomes" id="UP000831156"/>
    </source>
</evidence>
<proteinExistence type="predicted"/>
<protein>
    <recommendedName>
        <fullName evidence="3">CPW-WPC domain-containing protein</fullName>
    </recommendedName>
</protein>
<evidence type="ECO:0000256" key="2">
    <source>
        <dbReference type="SAM" id="SignalP"/>
    </source>
</evidence>
<evidence type="ECO:0000256" key="1">
    <source>
        <dbReference type="SAM" id="Phobius"/>
    </source>
</evidence>
<evidence type="ECO:0000313" key="4">
    <source>
        <dbReference type="EMBL" id="SOV12421.1"/>
    </source>
</evidence>
<dbReference type="NCBIfam" id="TIGR01492">
    <property type="entry name" value="CPW_WPC"/>
    <property type="match status" value="1"/>
</dbReference>
<feature type="domain" description="CPW-WPC" evidence="3">
    <location>
        <begin position="98"/>
        <end position="155"/>
    </location>
</feature>
<keyword evidence="1" id="KW-1133">Transmembrane helix</keyword>
<dbReference type="Proteomes" id="UP000831156">
    <property type="component" value="Chromosome 6"/>
</dbReference>
<keyword evidence="2" id="KW-0732">Signal</keyword>
<dbReference type="InterPro" id="IPR006387">
    <property type="entry name" value="CPW_WPC_dom"/>
</dbReference>
<organism evidence="4 5">
    <name type="scientific">Plasmodium gaboni</name>
    <dbReference type="NCBI Taxonomy" id="647221"/>
    <lineage>
        <taxon>Eukaryota</taxon>
        <taxon>Sar</taxon>
        <taxon>Alveolata</taxon>
        <taxon>Apicomplexa</taxon>
        <taxon>Aconoidasida</taxon>
        <taxon>Haemosporida</taxon>
        <taxon>Plasmodiidae</taxon>
        <taxon>Plasmodium</taxon>
        <taxon>Plasmodium (Laverania)</taxon>
    </lineage>
</organism>
<accession>A0ABY1UN71</accession>
<gene>
    <name evidence="4" type="ORF">PGABG01_0623000</name>
</gene>
<feature type="chain" id="PRO_5046288026" description="CPW-WPC domain-containing protein" evidence="2">
    <location>
        <begin position="23"/>
        <end position="201"/>
    </location>
</feature>
<feature type="signal peptide" evidence="2">
    <location>
        <begin position="1"/>
        <end position="22"/>
    </location>
</feature>
<name>A0ABY1UN71_9APIC</name>
<keyword evidence="1" id="KW-0472">Membrane</keyword>
<keyword evidence="1" id="KW-0812">Transmembrane</keyword>
<dbReference type="Pfam" id="PF09717">
    <property type="entry name" value="CPW_WPC"/>
    <property type="match status" value="1"/>
</dbReference>
<evidence type="ECO:0000259" key="3">
    <source>
        <dbReference type="SMART" id="SM01099"/>
    </source>
</evidence>
<sequence>MNYISPFFCLFLFLSYLNFCACMWPWTKKWKAVNQMAIIKDMSKEIRHKAESLPTPRDITNKIHRIDQDVIDELNKDIIDEENLSKHKIHVCSEPNYERDYKYICPEGWIKNKNGQCWGLNYDGHCESLKYFQEYTDNEKKEFELSCCVLWPKLKSDDKKKIKKRKTIRGPVTKNIYKHIIYIYIYVCMFNFLFLCFDLYR</sequence>
<reference evidence="4" key="1">
    <citation type="submission" date="2016-09" db="EMBL/GenBank/DDBJ databases">
        <authorList>
            <consortium name="Pathogen Informatics"/>
            <person name="Sun Q."/>
            <person name="Inoue M."/>
        </authorList>
    </citation>
    <scope>NUCLEOTIDE SEQUENCE</scope>
</reference>